<name>A0A7W9BRG4_9SPHN</name>
<dbReference type="Proteomes" id="UP000546701">
    <property type="component" value="Unassembled WGS sequence"/>
</dbReference>
<evidence type="ECO:0000256" key="1">
    <source>
        <dbReference type="SAM" id="Phobius"/>
    </source>
</evidence>
<keyword evidence="1" id="KW-1133">Transmembrane helix</keyword>
<evidence type="ECO:0000313" key="2">
    <source>
        <dbReference type="EMBL" id="MBB5728789.1"/>
    </source>
</evidence>
<sequence>MLTTSPDMNTIGLVIGAAIVLVLILTLLLRGRRTPTDRVTGQEGDSVADGAAAAIEDTIGQLLGVDAHPDVPPPVALPEPVGDPDVLTTLKGLGPKAATRLGELGITRFDQLAALDATQQAAIDSQMGPFKGRLQKDRWIEQASYLAKGDRAGFETQFGKLG</sequence>
<proteinExistence type="predicted"/>
<comment type="caution">
    <text evidence="2">The sequence shown here is derived from an EMBL/GenBank/DDBJ whole genome shotgun (WGS) entry which is preliminary data.</text>
</comment>
<reference evidence="2 3" key="1">
    <citation type="submission" date="2020-08" db="EMBL/GenBank/DDBJ databases">
        <title>Genomic Encyclopedia of Type Strains, Phase IV (KMG-IV): sequencing the most valuable type-strain genomes for metagenomic binning, comparative biology and taxonomic classification.</title>
        <authorList>
            <person name="Goeker M."/>
        </authorList>
    </citation>
    <scope>NUCLEOTIDE SEQUENCE [LARGE SCALE GENOMIC DNA]</scope>
    <source>
        <strain evidence="2 3">DSM 103336</strain>
    </source>
</reference>
<keyword evidence="2" id="KW-0378">Hydrolase</keyword>
<feature type="transmembrane region" description="Helical" evidence="1">
    <location>
        <begin position="12"/>
        <end position="29"/>
    </location>
</feature>
<dbReference type="AlphaFoldDB" id="A0A7W9BRG4"/>
<dbReference type="EMBL" id="JACIJR010000003">
    <property type="protein sequence ID" value="MBB5728789.1"/>
    <property type="molecule type" value="Genomic_DNA"/>
</dbReference>
<gene>
    <name evidence="2" type="ORF">FHS99_001267</name>
</gene>
<dbReference type="RefSeq" id="WP_229673881.1">
    <property type="nucleotide sequence ID" value="NZ_BMJP01000002.1"/>
</dbReference>
<keyword evidence="1" id="KW-0472">Membrane</keyword>
<dbReference type="GO" id="GO:0004519">
    <property type="term" value="F:endonuclease activity"/>
    <property type="evidence" value="ECO:0007669"/>
    <property type="project" value="UniProtKB-KW"/>
</dbReference>
<organism evidence="2 3">
    <name type="scientific">Sphingomonas prati</name>
    <dbReference type="NCBI Taxonomy" id="1843237"/>
    <lineage>
        <taxon>Bacteria</taxon>
        <taxon>Pseudomonadati</taxon>
        <taxon>Pseudomonadota</taxon>
        <taxon>Alphaproteobacteria</taxon>
        <taxon>Sphingomonadales</taxon>
        <taxon>Sphingomonadaceae</taxon>
        <taxon>Sphingomonas</taxon>
    </lineage>
</organism>
<keyword evidence="3" id="KW-1185">Reference proteome</keyword>
<accession>A0A7W9BRG4</accession>
<evidence type="ECO:0000313" key="3">
    <source>
        <dbReference type="Proteomes" id="UP000546701"/>
    </source>
</evidence>
<keyword evidence="2" id="KW-0255">Endonuclease</keyword>
<keyword evidence="2" id="KW-0540">Nuclease</keyword>
<keyword evidence="1" id="KW-0812">Transmembrane</keyword>
<protein>
    <submittedName>
        <fullName evidence="2">Putative flap endonuclease-1-like 5' DNA nuclease</fullName>
    </submittedName>
</protein>
<dbReference type="Gene3D" id="1.10.150.20">
    <property type="entry name" value="5' to 3' exonuclease, C-terminal subdomain"/>
    <property type="match status" value="1"/>
</dbReference>